<dbReference type="Pfam" id="PF01636">
    <property type="entry name" value="APH"/>
    <property type="match status" value="1"/>
</dbReference>
<keyword evidence="3" id="KW-1185">Reference proteome</keyword>
<organism evidence="2 3">
    <name type="scientific">Catellatospora chokoriensis</name>
    <dbReference type="NCBI Taxonomy" id="310353"/>
    <lineage>
        <taxon>Bacteria</taxon>
        <taxon>Bacillati</taxon>
        <taxon>Actinomycetota</taxon>
        <taxon>Actinomycetes</taxon>
        <taxon>Micromonosporales</taxon>
        <taxon>Micromonosporaceae</taxon>
        <taxon>Catellatospora</taxon>
    </lineage>
</organism>
<reference evidence="2 3" key="1">
    <citation type="submission" date="2021-01" db="EMBL/GenBank/DDBJ databases">
        <title>Whole genome shotgun sequence of Catellatospora chokoriensis NBRC 107358.</title>
        <authorList>
            <person name="Komaki H."/>
            <person name="Tamura T."/>
        </authorList>
    </citation>
    <scope>NUCLEOTIDE SEQUENCE [LARGE SCALE GENOMIC DNA]</scope>
    <source>
        <strain evidence="2 3">NBRC 107358</strain>
    </source>
</reference>
<dbReference type="Gene3D" id="1.20.58.840">
    <property type="match status" value="1"/>
</dbReference>
<accession>A0A8J3K315</accession>
<proteinExistence type="predicted"/>
<comment type="caution">
    <text evidence="2">The sequence shown here is derived from an EMBL/GenBank/DDBJ whole genome shotgun (WGS) entry which is preliminary data.</text>
</comment>
<dbReference type="Gene3D" id="3.30.200.20">
    <property type="entry name" value="Phosphorylase Kinase, domain 1"/>
    <property type="match status" value="1"/>
</dbReference>
<dbReference type="AlphaFoldDB" id="A0A8J3K315"/>
<evidence type="ECO:0000259" key="1">
    <source>
        <dbReference type="Pfam" id="PF01636"/>
    </source>
</evidence>
<sequence>MAGVLTPPADLSEELLVKTLGDGWGMDVAELGYRPVGWGSHHWSVTDAAGGRWFLTADDLTLKRRTPAETLDEAYQRLRGSLRAAAELRDAGLAFVVAPVAARGGEPLARAGECYTVAVHPHLDGRSFGWGEYDVPGHREAVLEMVIAVHAAPAAARRHAPADDFTVPHRDGLAAALAGDLPDTGPYARPLARLLAEHERPVRDLLARYDRLVAENRDHPAVLTHGEPHPGNTMLTSDGWRLIDWDTAATAPPERDLWLLAADDDTVLDAYAAATGRSAHRPLLDLYRQRWDIADLAVDIARFRAPHTGTPEDTKTYEILTRILTTLR</sequence>
<dbReference type="EMBL" id="BONG01000039">
    <property type="protein sequence ID" value="GIF91943.1"/>
    <property type="molecule type" value="Genomic_DNA"/>
</dbReference>
<dbReference type="SUPFAM" id="SSF56112">
    <property type="entry name" value="Protein kinase-like (PK-like)"/>
    <property type="match status" value="1"/>
</dbReference>
<dbReference type="InterPro" id="IPR002575">
    <property type="entry name" value="Aminoglycoside_PTrfase"/>
</dbReference>
<protein>
    <recommendedName>
        <fullName evidence="1">Aminoglycoside phosphotransferase domain-containing protein</fullName>
    </recommendedName>
</protein>
<dbReference type="Gene3D" id="1.10.510.10">
    <property type="entry name" value="Transferase(Phosphotransferase) domain 1"/>
    <property type="match status" value="1"/>
</dbReference>
<name>A0A8J3K315_9ACTN</name>
<feature type="domain" description="Aminoglycoside phosphotransferase" evidence="1">
    <location>
        <begin position="42"/>
        <end position="281"/>
    </location>
</feature>
<gene>
    <name evidence="2" type="ORF">Cch02nite_53870</name>
</gene>
<evidence type="ECO:0000313" key="3">
    <source>
        <dbReference type="Proteomes" id="UP000619293"/>
    </source>
</evidence>
<dbReference type="InterPro" id="IPR011009">
    <property type="entry name" value="Kinase-like_dom_sf"/>
</dbReference>
<dbReference type="Proteomes" id="UP000619293">
    <property type="component" value="Unassembled WGS sequence"/>
</dbReference>
<evidence type="ECO:0000313" key="2">
    <source>
        <dbReference type="EMBL" id="GIF91943.1"/>
    </source>
</evidence>